<reference evidence="1 2" key="1">
    <citation type="submission" date="2017-01" db="EMBL/GenBank/DDBJ databases">
        <title>Draft genome sequence of Bacillus oleronius.</title>
        <authorList>
            <person name="Allam M."/>
        </authorList>
    </citation>
    <scope>NUCLEOTIDE SEQUENCE [LARGE SCALE GENOMIC DNA]</scope>
    <source>
        <strain evidence="1 2">DSM 9356</strain>
    </source>
</reference>
<sequence length="59" mass="7285">MENIDFLNFKEDWTYIKRMIISVAVHLEEKHDYIRERAVGDLIDIIQEMDKREPRRDYS</sequence>
<name>A0A8E2LGH9_9BACI</name>
<dbReference type="Proteomes" id="UP000189761">
    <property type="component" value="Unassembled WGS sequence"/>
</dbReference>
<protein>
    <submittedName>
        <fullName evidence="1">Uncharacterized protein</fullName>
    </submittedName>
</protein>
<proteinExistence type="predicted"/>
<organism evidence="1 2">
    <name type="scientific">Heyndrickxia oleronia</name>
    <dbReference type="NCBI Taxonomy" id="38875"/>
    <lineage>
        <taxon>Bacteria</taxon>
        <taxon>Bacillati</taxon>
        <taxon>Bacillota</taxon>
        <taxon>Bacilli</taxon>
        <taxon>Bacillales</taxon>
        <taxon>Bacillaceae</taxon>
        <taxon>Heyndrickxia</taxon>
    </lineage>
</organism>
<dbReference type="EMBL" id="MTLA01000024">
    <property type="protein sequence ID" value="OOP69967.1"/>
    <property type="molecule type" value="Genomic_DNA"/>
</dbReference>
<dbReference type="GeneID" id="79870616"/>
<evidence type="ECO:0000313" key="1">
    <source>
        <dbReference type="EMBL" id="OOP69967.1"/>
    </source>
</evidence>
<accession>A0A8E2LGH9</accession>
<dbReference type="AlphaFoldDB" id="A0A8E2LGH9"/>
<comment type="caution">
    <text evidence="1">The sequence shown here is derived from an EMBL/GenBank/DDBJ whole genome shotgun (WGS) entry which is preliminary data.</text>
</comment>
<evidence type="ECO:0000313" key="2">
    <source>
        <dbReference type="Proteomes" id="UP000189761"/>
    </source>
</evidence>
<keyword evidence="2" id="KW-1185">Reference proteome</keyword>
<dbReference type="RefSeq" id="WP_078109346.1">
    <property type="nucleotide sequence ID" value="NZ_BOQX01000013.1"/>
</dbReference>
<gene>
    <name evidence="1" type="ORF">BWZ43_02250</name>
</gene>